<comment type="caution">
    <text evidence="6">The sequence shown here is derived from an EMBL/GenBank/DDBJ whole genome shotgun (WGS) entry which is preliminary data.</text>
</comment>
<dbReference type="SUPFAM" id="SSF46785">
    <property type="entry name" value="Winged helix' DNA-binding domain"/>
    <property type="match status" value="1"/>
</dbReference>
<dbReference type="InterPro" id="IPR058163">
    <property type="entry name" value="LysR-type_TF_proteobact-type"/>
</dbReference>
<organism evidence="6 7">
    <name type="scientific">Vogesella fluminis</name>
    <dbReference type="NCBI Taxonomy" id="1069161"/>
    <lineage>
        <taxon>Bacteria</taxon>
        <taxon>Pseudomonadati</taxon>
        <taxon>Pseudomonadota</taxon>
        <taxon>Betaproteobacteria</taxon>
        <taxon>Neisseriales</taxon>
        <taxon>Chromobacteriaceae</taxon>
        <taxon>Vogesella</taxon>
    </lineage>
</organism>
<dbReference type="PROSITE" id="PS50931">
    <property type="entry name" value="HTH_LYSR"/>
    <property type="match status" value="1"/>
</dbReference>
<reference evidence="7" key="1">
    <citation type="journal article" date="2019" name="Int. J. Syst. Evol. Microbiol.">
        <title>The Global Catalogue of Microorganisms (GCM) 10K type strain sequencing project: providing services to taxonomists for standard genome sequencing and annotation.</title>
        <authorList>
            <consortium name="The Broad Institute Genomics Platform"/>
            <consortium name="The Broad Institute Genome Sequencing Center for Infectious Disease"/>
            <person name="Wu L."/>
            <person name="Ma J."/>
        </authorList>
    </citation>
    <scope>NUCLEOTIDE SEQUENCE [LARGE SCALE GENOMIC DNA]</scope>
    <source>
        <strain evidence="7">KCTC 23713</strain>
    </source>
</reference>
<dbReference type="CDD" id="cd08432">
    <property type="entry name" value="PBP2_GcdR_TrpI_HvrB_AmpR_like"/>
    <property type="match status" value="1"/>
</dbReference>
<gene>
    <name evidence="6" type="ORF">GCM10011419_25910</name>
</gene>
<evidence type="ECO:0000313" key="6">
    <source>
        <dbReference type="EMBL" id="GHD80808.1"/>
    </source>
</evidence>
<name>A0ABQ3HBP5_9NEIS</name>
<evidence type="ECO:0000256" key="2">
    <source>
        <dbReference type="ARBA" id="ARBA00023015"/>
    </source>
</evidence>
<dbReference type="Gene3D" id="1.10.10.10">
    <property type="entry name" value="Winged helix-like DNA-binding domain superfamily/Winged helix DNA-binding domain"/>
    <property type="match status" value="1"/>
</dbReference>
<protein>
    <submittedName>
        <fullName evidence="6">LysR family transcriptional regulator</fullName>
    </submittedName>
</protein>
<dbReference type="InterPro" id="IPR036390">
    <property type="entry name" value="WH_DNA-bd_sf"/>
</dbReference>
<accession>A0ABQ3HBP5</accession>
<dbReference type="PANTHER" id="PTHR30537">
    <property type="entry name" value="HTH-TYPE TRANSCRIPTIONAL REGULATOR"/>
    <property type="match status" value="1"/>
</dbReference>
<dbReference type="PANTHER" id="PTHR30537:SF74">
    <property type="entry name" value="HTH-TYPE TRANSCRIPTIONAL REGULATOR TRPI"/>
    <property type="match status" value="1"/>
</dbReference>
<dbReference type="PRINTS" id="PR00039">
    <property type="entry name" value="HTHLYSR"/>
</dbReference>
<dbReference type="Pfam" id="PF00126">
    <property type="entry name" value="HTH_1"/>
    <property type="match status" value="1"/>
</dbReference>
<dbReference type="Pfam" id="PF03466">
    <property type="entry name" value="LysR_substrate"/>
    <property type="match status" value="1"/>
</dbReference>
<keyword evidence="2" id="KW-0805">Transcription regulation</keyword>
<feature type="domain" description="HTH lysR-type" evidence="5">
    <location>
        <begin position="9"/>
        <end position="66"/>
    </location>
</feature>
<keyword evidence="7" id="KW-1185">Reference proteome</keyword>
<keyword evidence="3" id="KW-0238">DNA-binding</keyword>
<evidence type="ECO:0000259" key="5">
    <source>
        <dbReference type="PROSITE" id="PS50931"/>
    </source>
</evidence>
<sequence length="302" mass="33261">MADLQMKLPPLNALRVFLVAAEQLSFTRAGDTLHLTQGAVSRHIQALEAHYGLQLFVRQARGLALTPEGMALLPAVRDAFHRIEAASEAINRRSRELRIKTSPSIAARWVLPRLAGFRARHPELIVSMISITGFDPNFKSREYDISFQASLTKEPGLVYHRLRPARFIPVAAPALFGSTAPPAPAAFRDYPLLHPSHDDNFWQHWFTLAGVPVSGNLDAYTFDTLDLAITATLRGMGITLADESMIGEELANGSLVALSDIALQTEWAYYLIYPQELADLPSVIAFRDWALAEFAETDAAGG</sequence>
<dbReference type="EMBL" id="BMYP01000041">
    <property type="protein sequence ID" value="GHD80808.1"/>
    <property type="molecule type" value="Genomic_DNA"/>
</dbReference>
<proteinExistence type="inferred from homology"/>
<dbReference type="InterPro" id="IPR000847">
    <property type="entry name" value="LysR_HTH_N"/>
</dbReference>
<dbReference type="SUPFAM" id="SSF53850">
    <property type="entry name" value="Periplasmic binding protein-like II"/>
    <property type="match status" value="1"/>
</dbReference>
<evidence type="ECO:0000313" key="7">
    <source>
        <dbReference type="Proteomes" id="UP000662678"/>
    </source>
</evidence>
<comment type="similarity">
    <text evidence="1">Belongs to the LysR transcriptional regulatory family.</text>
</comment>
<keyword evidence="4" id="KW-0804">Transcription</keyword>
<evidence type="ECO:0000256" key="3">
    <source>
        <dbReference type="ARBA" id="ARBA00023125"/>
    </source>
</evidence>
<dbReference type="Gene3D" id="3.40.190.10">
    <property type="entry name" value="Periplasmic binding protein-like II"/>
    <property type="match status" value="2"/>
</dbReference>
<dbReference type="InterPro" id="IPR036388">
    <property type="entry name" value="WH-like_DNA-bd_sf"/>
</dbReference>
<dbReference type="InterPro" id="IPR005119">
    <property type="entry name" value="LysR_subst-bd"/>
</dbReference>
<dbReference type="Proteomes" id="UP000662678">
    <property type="component" value="Unassembled WGS sequence"/>
</dbReference>
<evidence type="ECO:0000256" key="4">
    <source>
        <dbReference type="ARBA" id="ARBA00023163"/>
    </source>
</evidence>
<evidence type="ECO:0000256" key="1">
    <source>
        <dbReference type="ARBA" id="ARBA00009437"/>
    </source>
</evidence>